<sequence>MKDEAAGPPGYWNHGPDIRVVLEALRRFLRADQTMRRRVSAAMDMNVSDLQALQLVVAGEGAGKTVSPRDLSAHLGISTASTTALLDRLTASGHLVRAPHPTDRRSVVVRATSHAHQEIRERLDHMHRRMAAIAAEVPHEARAPLVRFLEAISDELESADIIPLTPAPDSAGEG</sequence>
<gene>
    <name evidence="2" type="ORF">SAMN04488035_1207</name>
</gene>
<dbReference type="Gene3D" id="1.10.10.10">
    <property type="entry name" value="Winged helix-like DNA-binding domain superfamily/Winged helix DNA-binding domain"/>
    <property type="match status" value="1"/>
</dbReference>
<dbReference type="SMART" id="SM00347">
    <property type="entry name" value="HTH_MARR"/>
    <property type="match status" value="1"/>
</dbReference>
<dbReference type="EMBL" id="FONZ01000002">
    <property type="protein sequence ID" value="SFF02067.1"/>
    <property type="molecule type" value="Genomic_DNA"/>
</dbReference>
<evidence type="ECO:0000259" key="1">
    <source>
        <dbReference type="PROSITE" id="PS50995"/>
    </source>
</evidence>
<dbReference type="STRING" id="285351.SAMN04488035_1207"/>
<keyword evidence="3" id="KW-1185">Reference proteome</keyword>
<dbReference type="GO" id="GO:0003700">
    <property type="term" value="F:DNA-binding transcription factor activity"/>
    <property type="evidence" value="ECO:0007669"/>
    <property type="project" value="InterPro"/>
</dbReference>
<dbReference type="GO" id="GO:0003677">
    <property type="term" value="F:DNA binding"/>
    <property type="evidence" value="ECO:0007669"/>
    <property type="project" value="UniProtKB-KW"/>
</dbReference>
<dbReference type="Pfam" id="PF12802">
    <property type="entry name" value="MarR_2"/>
    <property type="match status" value="1"/>
</dbReference>
<dbReference type="PROSITE" id="PS50995">
    <property type="entry name" value="HTH_MARR_2"/>
    <property type="match status" value="1"/>
</dbReference>
<dbReference type="Proteomes" id="UP000198520">
    <property type="component" value="Unassembled WGS sequence"/>
</dbReference>
<accession>A0A1I2FBD1</accession>
<evidence type="ECO:0000313" key="3">
    <source>
        <dbReference type="Proteomes" id="UP000198520"/>
    </source>
</evidence>
<dbReference type="InterPro" id="IPR000835">
    <property type="entry name" value="HTH_MarR-typ"/>
</dbReference>
<dbReference type="PANTHER" id="PTHR33164:SF43">
    <property type="entry name" value="HTH-TYPE TRANSCRIPTIONAL REPRESSOR YETL"/>
    <property type="match status" value="1"/>
</dbReference>
<dbReference type="SUPFAM" id="SSF46785">
    <property type="entry name" value="Winged helix' DNA-binding domain"/>
    <property type="match status" value="1"/>
</dbReference>
<protein>
    <submittedName>
        <fullName evidence="2">DNA-binding transcriptional regulator, MarR family</fullName>
    </submittedName>
</protein>
<dbReference type="GO" id="GO:0006950">
    <property type="term" value="P:response to stress"/>
    <property type="evidence" value="ECO:0007669"/>
    <property type="project" value="TreeGrafter"/>
</dbReference>
<organism evidence="2 3">
    <name type="scientific">Flavimobilis marinus</name>
    <dbReference type="NCBI Taxonomy" id="285351"/>
    <lineage>
        <taxon>Bacteria</taxon>
        <taxon>Bacillati</taxon>
        <taxon>Actinomycetota</taxon>
        <taxon>Actinomycetes</taxon>
        <taxon>Micrococcales</taxon>
        <taxon>Jonesiaceae</taxon>
        <taxon>Flavimobilis</taxon>
    </lineage>
</organism>
<dbReference type="AlphaFoldDB" id="A0A1I2FBD1"/>
<dbReference type="InterPro" id="IPR036390">
    <property type="entry name" value="WH_DNA-bd_sf"/>
</dbReference>
<dbReference type="PANTHER" id="PTHR33164">
    <property type="entry name" value="TRANSCRIPTIONAL REGULATOR, MARR FAMILY"/>
    <property type="match status" value="1"/>
</dbReference>
<reference evidence="3" key="1">
    <citation type="submission" date="2016-10" db="EMBL/GenBank/DDBJ databases">
        <authorList>
            <person name="Varghese N."/>
            <person name="Submissions S."/>
        </authorList>
    </citation>
    <scope>NUCLEOTIDE SEQUENCE [LARGE SCALE GENOMIC DNA]</scope>
    <source>
        <strain evidence="3">DSM 19083</strain>
    </source>
</reference>
<dbReference type="RefSeq" id="WP_229828565.1">
    <property type="nucleotide sequence ID" value="NZ_BNAN01000002.1"/>
</dbReference>
<keyword evidence="2" id="KW-0238">DNA-binding</keyword>
<name>A0A1I2FBD1_9MICO</name>
<dbReference type="InterPro" id="IPR039422">
    <property type="entry name" value="MarR/SlyA-like"/>
</dbReference>
<dbReference type="InterPro" id="IPR036388">
    <property type="entry name" value="WH-like_DNA-bd_sf"/>
</dbReference>
<feature type="domain" description="HTH marR-type" evidence="1">
    <location>
        <begin position="15"/>
        <end position="154"/>
    </location>
</feature>
<proteinExistence type="predicted"/>
<evidence type="ECO:0000313" key="2">
    <source>
        <dbReference type="EMBL" id="SFF02067.1"/>
    </source>
</evidence>